<evidence type="ECO:0000256" key="10">
    <source>
        <dbReference type="SAM" id="Phobius"/>
    </source>
</evidence>
<dbReference type="SUPFAM" id="SSF49464">
    <property type="entry name" value="Carboxypeptidase regulatory domain-like"/>
    <property type="match status" value="1"/>
</dbReference>
<dbReference type="NCBIfam" id="TIGR04056">
    <property type="entry name" value="OMP_RagA_SusC"/>
    <property type="match status" value="1"/>
</dbReference>
<dbReference type="InterPro" id="IPR037066">
    <property type="entry name" value="Plug_dom_sf"/>
</dbReference>
<evidence type="ECO:0000313" key="14">
    <source>
        <dbReference type="Proteomes" id="UP000249696"/>
    </source>
</evidence>
<dbReference type="GO" id="GO:0009279">
    <property type="term" value="C:cell outer membrane"/>
    <property type="evidence" value="ECO:0007669"/>
    <property type="project" value="UniProtKB-SubCell"/>
</dbReference>
<protein>
    <submittedName>
        <fullName evidence="13">TonB-linked SusC/RagA family outer membrane protein</fullName>
    </submittedName>
</protein>
<keyword evidence="14" id="KW-1185">Reference proteome</keyword>
<evidence type="ECO:0000256" key="1">
    <source>
        <dbReference type="ARBA" id="ARBA00004571"/>
    </source>
</evidence>
<keyword evidence="3 8" id="KW-1134">Transmembrane beta strand</keyword>
<evidence type="ECO:0000313" key="13">
    <source>
        <dbReference type="EMBL" id="RAJ08002.1"/>
    </source>
</evidence>
<dbReference type="InterPro" id="IPR008969">
    <property type="entry name" value="CarboxyPept-like_regulatory"/>
</dbReference>
<evidence type="ECO:0000256" key="5">
    <source>
        <dbReference type="ARBA" id="ARBA00023077"/>
    </source>
</evidence>
<keyword evidence="7 8" id="KW-0998">Cell outer membrane</keyword>
<dbReference type="InterPro" id="IPR023997">
    <property type="entry name" value="TonB-dep_OMP_SusC/RagA_CS"/>
</dbReference>
<evidence type="ECO:0000256" key="4">
    <source>
        <dbReference type="ARBA" id="ARBA00022692"/>
    </source>
</evidence>
<keyword evidence="6 8" id="KW-0472">Membrane</keyword>
<dbReference type="Gene3D" id="2.170.130.10">
    <property type="entry name" value="TonB-dependent receptor, plug domain"/>
    <property type="match status" value="1"/>
</dbReference>
<keyword evidence="4 8" id="KW-0812">Transmembrane</keyword>
<comment type="subcellular location">
    <subcellularLocation>
        <location evidence="1 8">Cell outer membrane</location>
        <topology evidence="1 8">Multi-pass membrane protein</topology>
    </subcellularLocation>
</comment>
<dbReference type="InterPro" id="IPR036942">
    <property type="entry name" value="Beta-barrel_TonB_sf"/>
</dbReference>
<feature type="domain" description="TonB-dependent receptor plug" evidence="12">
    <location>
        <begin position="233"/>
        <end position="340"/>
    </location>
</feature>
<evidence type="ECO:0000256" key="3">
    <source>
        <dbReference type="ARBA" id="ARBA00022452"/>
    </source>
</evidence>
<dbReference type="InterPro" id="IPR023996">
    <property type="entry name" value="TonB-dep_OMP_SusC/RagA"/>
</dbReference>
<proteinExistence type="inferred from homology"/>
<dbReference type="Pfam" id="PF00593">
    <property type="entry name" value="TonB_dep_Rec_b-barrel"/>
    <property type="match status" value="1"/>
</dbReference>
<gene>
    <name evidence="13" type="ORF">LV92_03565</name>
</gene>
<reference evidence="13 14" key="1">
    <citation type="submission" date="2018-06" db="EMBL/GenBank/DDBJ databases">
        <title>Genomic Encyclopedia of Archaeal and Bacterial Type Strains, Phase II (KMG-II): from individual species to whole genera.</title>
        <authorList>
            <person name="Goeker M."/>
        </authorList>
    </citation>
    <scope>NUCLEOTIDE SEQUENCE [LARGE SCALE GENOMIC DNA]</scope>
    <source>
        <strain evidence="13 14">DSM 23522</strain>
    </source>
</reference>
<feature type="transmembrane region" description="Helical" evidence="10">
    <location>
        <begin position="12"/>
        <end position="36"/>
    </location>
</feature>
<accession>A0A327QWF7</accession>
<sequence>MKIKLINRPPCLFGKVFLHLIMKSIIFLFCSISLALNPIKGTGQNAEIIVESDVTLNVKQVFRLINKQTDYKFIYRHDLLKAAPNIQLKKGVIKAGDLLDKTLSPLSFTYNFTDGSTIVVKKGSVDSSERSSDKILDKKLQFQVSGTIRDNDGTPLPGANILEKGTTNGTQADFDGNFSISVENENAVLVVSYVGFANKEVPLNGQTNISVGLVESAAGLDEVVVIGYGSMRKSDLTGSIVSISSDQITQGQPTSSARAIQGKAAGVRVTQKSGRPGDEVIIRIRGGNSLSGGNDPLYVVDGLPVEGLGADFNPEDISSMEILKDASATAIYGSRGSNGVVLITTRRGKEGKGTINYHGYYGVQSLRKKIDLLDKTDYVAMQNEIAVKEGGTVLSPSEIAALPNNDWQDLAYRNALWQSHQLTASGGNENAKFYSSVNYMNQEGILKGSDYNRIGLRLNGDLKLSEKLSVQANIGFNRSIDNTSNFAADGWGAIPFQAIVMAPTTPIFDESGNYTKFTGTPWGGTNPVGYSQLSKSATSKYRVVSNIAVDYKIIDGLMLKVTAGVDVNNASYDQYNSMKLSGSGPSGGQAWKNKSNFYRLVNENILNYTKSFNDDNRLSAMAGFSYQEEVTDFMNSGRYSGFVSDVFENNNMQSAINTVPLSTGYLDSKLLSYLGRLNYTFKDRYLFTATGRYDGSSKFGINNKYAFFPSAAFAWRVSEESFMDNVTWVNSLKLRTSIGQVGNQAISPYQTLDRLTTNTAVFGSGESVGFVASGFSNENLKWETTTQTDVGIDLSFLDSRFNFVLDYYHKKTTDLLYNATLPPSSGYSSSTRNVGEIENKGLEFDLSYKNLEGAVKWNSSINMSFNRSKVVDLGKDNNGNVIERIDSPIAGGNWFPLFKDNAPFQLFGYELDGIYQTDAEAAVLEPGKKAGDYRIVDINDDGIINGQDQKLLTHLEPKLVFGMNNEIRYKNFELSFLIVGSYGNDIVNEFNKYYTALGGKWNVTQESWDNRWTGPGSTGTYATASSSATDNITFGSPSSLWVEDGSYLRLKDIKLAYNIPKSISEKINLANITVYVSGSNLLTITKYPHYDPEASWTSSAVNGWDRGVYASSKTITGGIQITF</sequence>
<dbReference type="PROSITE" id="PS52016">
    <property type="entry name" value="TONB_DEPENDENT_REC_3"/>
    <property type="match status" value="1"/>
</dbReference>
<dbReference type="NCBIfam" id="TIGR04057">
    <property type="entry name" value="SusC_RagA_signa"/>
    <property type="match status" value="1"/>
</dbReference>
<keyword evidence="5 9" id="KW-0798">TonB box</keyword>
<evidence type="ECO:0000256" key="9">
    <source>
        <dbReference type="RuleBase" id="RU003357"/>
    </source>
</evidence>
<dbReference type="SUPFAM" id="SSF56935">
    <property type="entry name" value="Porins"/>
    <property type="match status" value="1"/>
</dbReference>
<keyword evidence="10" id="KW-1133">Transmembrane helix</keyword>
<dbReference type="OrthoDB" id="9768177at2"/>
<dbReference type="InterPro" id="IPR000531">
    <property type="entry name" value="Beta-barrel_TonB"/>
</dbReference>
<dbReference type="Gene3D" id="2.60.40.1120">
    <property type="entry name" value="Carboxypeptidase-like, regulatory domain"/>
    <property type="match status" value="1"/>
</dbReference>
<dbReference type="Pfam" id="PF07715">
    <property type="entry name" value="Plug"/>
    <property type="match status" value="1"/>
</dbReference>
<dbReference type="Pfam" id="PF13715">
    <property type="entry name" value="CarbopepD_reg_2"/>
    <property type="match status" value="1"/>
</dbReference>
<feature type="domain" description="TonB-dependent receptor-like beta-barrel" evidence="11">
    <location>
        <begin position="513"/>
        <end position="1081"/>
    </location>
</feature>
<comment type="caution">
    <text evidence="13">The sequence shown here is derived from an EMBL/GenBank/DDBJ whole genome shotgun (WGS) entry which is preliminary data.</text>
</comment>
<dbReference type="InterPro" id="IPR012910">
    <property type="entry name" value="Plug_dom"/>
</dbReference>
<dbReference type="Proteomes" id="UP000249696">
    <property type="component" value="Unassembled WGS sequence"/>
</dbReference>
<evidence type="ECO:0000256" key="8">
    <source>
        <dbReference type="PROSITE-ProRule" id="PRU01360"/>
    </source>
</evidence>
<evidence type="ECO:0000259" key="11">
    <source>
        <dbReference type="Pfam" id="PF00593"/>
    </source>
</evidence>
<dbReference type="FunFam" id="2.170.130.10:FF:000008">
    <property type="entry name" value="SusC/RagA family TonB-linked outer membrane protein"/>
    <property type="match status" value="1"/>
</dbReference>
<organism evidence="13 14">
    <name type="scientific">Arenibacter echinorum</name>
    <dbReference type="NCBI Taxonomy" id="440515"/>
    <lineage>
        <taxon>Bacteria</taxon>
        <taxon>Pseudomonadati</taxon>
        <taxon>Bacteroidota</taxon>
        <taxon>Flavobacteriia</taxon>
        <taxon>Flavobacteriales</taxon>
        <taxon>Flavobacteriaceae</taxon>
        <taxon>Arenibacter</taxon>
    </lineage>
</organism>
<evidence type="ECO:0000256" key="2">
    <source>
        <dbReference type="ARBA" id="ARBA00022448"/>
    </source>
</evidence>
<name>A0A327QWF7_9FLAO</name>
<dbReference type="InterPro" id="IPR039426">
    <property type="entry name" value="TonB-dep_rcpt-like"/>
</dbReference>
<dbReference type="EMBL" id="QLLN01000007">
    <property type="protein sequence ID" value="RAJ08002.1"/>
    <property type="molecule type" value="Genomic_DNA"/>
</dbReference>
<evidence type="ECO:0000259" key="12">
    <source>
        <dbReference type="Pfam" id="PF07715"/>
    </source>
</evidence>
<evidence type="ECO:0000256" key="6">
    <source>
        <dbReference type="ARBA" id="ARBA00023136"/>
    </source>
</evidence>
<evidence type="ECO:0000256" key="7">
    <source>
        <dbReference type="ARBA" id="ARBA00023237"/>
    </source>
</evidence>
<dbReference type="AlphaFoldDB" id="A0A327QWF7"/>
<keyword evidence="2 8" id="KW-0813">Transport</keyword>
<dbReference type="Gene3D" id="2.40.170.20">
    <property type="entry name" value="TonB-dependent receptor, beta-barrel domain"/>
    <property type="match status" value="1"/>
</dbReference>
<comment type="similarity">
    <text evidence="8 9">Belongs to the TonB-dependent receptor family.</text>
</comment>